<evidence type="ECO:0000256" key="2">
    <source>
        <dbReference type="ARBA" id="ARBA00022448"/>
    </source>
</evidence>
<dbReference type="RefSeq" id="WP_149654371.1">
    <property type="nucleotide sequence ID" value="NZ_VTZN01000073.1"/>
</dbReference>
<keyword evidence="3 11" id="KW-0812">Transmembrane</keyword>
<feature type="transmembrane region" description="Helical" evidence="11">
    <location>
        <begin position="93"/>
        <end position="111"/>
    </location>
</feature>
<dbReference type="PANTHER" id="PTHR43427">
    <property type="entry name" value="CHLORIDE CHANNEL PROTEIN CLC-E"/>
    <property type="match status" value="1"/>
</dbReference>
<proteinExistence type="predicted"/>
<keyword evidence="8" id="KW-0868">Chloride</keyword>
<keyword evidence="2" id="KW-0813">Transport</keyword>
<feature type="transmembrane region" description="Helical" evidence="11">
    <location>
        <begin position="369"/>
        <end position="388"/>
    </location>
</feature>
<name>A0A5B1BN11_MYCSI</name>
<accession>A0A5B1BN11</accession>
<dbReference type="GO" id="GO:0005254">
    <property type="term" value="F:chloride channel activity"/>
    <property type="evidence" value="ECO:0007669"/>
    <property type="project" value="UniProtKB-KW"/>
</dbReference>
<comment type="subcellular location">
    <subcellularLocation>
        <location evidence="1">Membrane</location>
        <topology evidence="1">Multi-pass membrane protein</topology>
    </subcellularLocation>
</comment>
<dbReference type="PRINTS" id="PR00762">
    <property type="entry name" value="CLCHANNEL"/>
</dbReference>
<evidence type="ECO:0000313" key="12">
    <source>
        <dbReference type="EMBL" id="KAA1249786.1"/>
    </source>
</evidence>
<comment type="caution">
    <text evidence="12">The sequence shown here is derived from an EMBL/GenBank/DDBJ whole genome shotgun (WGS) entry which is preliminary data.</text>
</comment>
<dbReference type="Proteomes" id="UP000324701">
    <property type="component" value="Unassembled WGS sequence"/>
</dbReference>
<evidence type="ECO:0000256" key="11">
    <source>
        <dbReference type="SAM" id="Phobius"/>
    </source>
</evidence>
<dbReference type="Pfam" id="PF00654">
    <property type="entry name" value="Voltage_CLC"/>
    <property type="match status" value="1"/>
</dbReference>
<dbReference type="EMBL" id="VTZN01000073">
    <property type="protein sequence ID" value="KAA1249786.1"/>
    <property type="molecule type" value="Genomic_DNA"/>
</dbReference>
<dbReference type="Gene3D" id="1.10.3080.10">
    <property type="entry name" value="Clc chloride channel"/>
    <property type="match status" value="1"/>
</dbReference>
<evidence type="ECO:0000256" key="6">
    <source>
        <dbReference type="ARBA" id="ARBA00023136"/>
    </source>
</evidence>
<evidence type="ECO:0000256" key="3">
    <source>
        <dbReference type="ARBA" id="ARBA00022692"/>
    </source>
</evidence>
<evidence type="ECO:0000256" key="1">
    <source>
        <dbReference type="ARBA" id="ARBA00004141"/>
    </source>
</evidence>
<gene>
    <name evidence="12" type="ORF">F0Q45_13205</name>
</gene>
<keyword evidence="6 11" id="KW-0472">Membrane</keyword>
<evidence type="ECO:0000313" key="13">
    <source>
        <dbReference type="Proteomes" id="UP000324701"/>
    </source>
</evidence>
<evidence type="ECO:0000256" key="9">
    <source>
        <dbReference type="ARBA" id="ARBA00023303"/>
    </source>
</evidence>
<dbReference type="GO" id="GO:0034707">
    <property type="term" value="C:chloride channel complex"/>
    <property type="evidence" value="ECO:0007669"/>
    <property type="project" value="UniProtKB-KW"/>
</dbReference>
<feature type="transmembrane region" description="Helical" evidence="11">
    <location>
        <begin position="265"/>
        <end position="285"/>
    </location>
</feature>
<evidence type="ECO:0000256" key="8">
    <source>
        <dbReference type="ARBA" id="ARBA00023214"/>
    </source>
</evidence>
<dbReference type="CDD" id="cd00400">
    <property type="entry name" value="Voltage_gated_ClC"/>
    <property type="match status" value="1"/>
</dbReference>
<evidence type="ECO:0000256" key="4">
    <source>
        <dbReference type="ARBA" id="ARBA00022989"/>
    </source>
</evidence>
<keyword evidence="9" id="KW-0407">Ion channel</keyword>
<dbReference type="InterPro" id="IPR001807">
    <property type="entry name" value="ClC"/>
</dbReference>
<dbReference type="InterPro" id="IPR014743">
    <property type="entry name" value="Cl-channel_core"/>
</dbReference>
<evidence type="ECO:0000256" key="5">
    <source>
        <dbReference type="ARBA" id="ARBA00023065"/>
    </source>
</evidence>
<feature type="transmembrane region" description="Helical" evidence="11">
    <location>
        <begin position="235"/>
        <end position="253"/>
    </location>
</feature>
<feature type="transmembrane region" description="Helical" evidence="11">
    <location>
        <begin position="400"/>
        <end position="426"/>
    </location>
</feature>
<feature type="region of interest" description="Disordered" evidence="10">
    <location>
        <begin position="1"/>
        <end position="20"/>
    </location>
</feature>
<dbReference type="InterPro" id="IPR050368">
    <property type="entry name" value="ClC-type_chloride_channel"/>
</dbReference>
<evidence type="ECO:0000256" key="10">
    <source>
        <dbReference type="SAM" id="MobiDB-lite"/>
    </source>
</evidence>
<dbReference type="SUPFAM" id="SSF81340">
    <property type="entry name" value="Clc chloride channel"/>
    <property type="match status" value="1"/>
</dbReference>
<keyword evidence="5" id="KW-0406">Ion transport</keyword>
<keyword evidence="4 11" id="KW-1133">Transmembrane helix</keyword>
<feature type="transmembrane region" description="Helical" evidence="11">
    <location>
        <begin position="36"/>
        <end position="58"/>
    </location>
</feature>
<feature type="transmembrane region" description="Helical" evidence="11">
    <location>
        <begin position="305"/>
        <end position="329"/>
    </location>
</feature>
<keyword evidence="7" id="KW-0869">Chloride channel</keyword>
<feature type="transmembrane region" description="Helical" evidence="11">
    <location>
        <begin position="341"/>
        <end position="363"/>
    </location>
</feature>
<dbReference type="OrthoDB" id="9767361at2"/>
<reference evidence="12 13" key="1">
    <citation type="submission" date="2019-09" db="EMBL/GenBank/DDBJ databases">
        <title>Report of infection by Mycobacterium simiae a patient suffering from pulmonary tuberculosis.</title>
        <authorList>
            <person name="Mohanty P.S."/>
            <person name="Bansal A.K."/>
            <person name="Singh H."/>
            <person name="Sharma S."/>
            <person name="Patil S.A."/>
            <person name="Upadhaya P."/>
            <person name="Singh P.K."/>
            <person name="Kumar D."/>
            <person name="Kumar S."/>
            <person name="Singh R.K."/>
            <person name="Chaudhary B."/>
        </authorList>
    </citation>
    <scope>NUCLEOTIDE SEQUENCE [LARGE SCALE GENOMIC DNA]</scope>
    <source>
        <strain evidence="12 13">JAL-560-SIM</strain>
    </source>
</reference>
<dbReference type="PANTHER" id="PTHR43427:SF6">
    <property type="entry name" value="CHLORIDE CHANNEL PROTEIN CLC-E"/>
    <property type="match status" value="1"/>
</dbReference>
<feature type="transmembrane region" description="Helical" evidence="11">
    <location>
        <begin position="432"/>
        <end position="450"/>
    </location>
</feature>
<evidence type="ECO:0000256" key="7">
    <source>
        <dbReference type="ARBA" id="ARBA00023173"/>
    </source>
</evidence>
<organism evidence="12 13">
    <name type="scientific">Mycobacterium simiae</name>
    <name type="common">Mycobacterium habana</name>
    <dbReference type="NCBI Taxonomy" id="1784"/>
    <lineage>
        <taxon>Bacteria</taxon>
        <taxon>Bacillati</taxon>
        <taxon>Actinomycetota</taxon>
        <taxon>Actinomycetes</taxon>
        <taxon>Mycobacteriales</taxon>
        <taxon>Mycobacteriaceae</taxon>
        <taxon>Mycobacterium</taxon>
        <taxon>Mycobacterium simiae complex</taxon>
    </lineage>
</organism>
<keyword evidence="13" id="KW-1185">Reference proteome</keyword>
<feature type="transmembrane region" description="Helical" evidence="11">
    <location>
        <begin position="188"/>
        <end position="215"/>
    </location>
</feature>
<protein>
    <submittedName>
        <fullName evidence="12">Chloride channel protein</fullName>
    </submittedName>
</protein>
<sequence>MKERTPNSPEPGEAPPAAAGGRFGASIRNAGYLRKWFALGITIGVISGLGAVVFYLLLKYTGEFLLGYLADYHIPTPLGEGGTRGSSGFARPWAIPLVTTGGALLSAFIVARFAPEATGHGTDEAIEAVHTDPRAIRSRAVLVKMVASALTIGSGGSGGREGPTAQISAGFSSLLTRRLGLCDEDGRVAVALGIGAGIGAIFAAPLGGAVLAASITYRDDFDYRSLLPGFITSGTAYAVLGAFLGFDPLFGYIDAEYRFEKAWPLLWFVVLGLIAAAVGYLYARIFHASVRLTRRLPGGPILKPAVGGLLVGLLGLLIPQVLSSGYGWAQLAADRGSLMAIPLWIVVVLPIAKIIATSLSIGSGGSGGLFGPGIVIGAFVGAAIWRLGELSGLPGVPDAPGIFVVVGMMTCFGSVARAPLAIMIMVAEMTGSFSVVPGAILAVGIAALLMSRTNVTIYEAQRLNREAAAAERAHPGSGRSDQR</sequence>
<dbReference type="AlphaFoldDB" id="A0A5B1BN11"/>
<dbReference type="FunFam" id="1.10.3080.10:FF:000018">
    <property type="entry name" value="Chloride transporter, ClC family"/>
    <property type="match status" value="1"/>
</dbReference>